<dbReference type="RefSeq" id="WP_014624396.1">
    <property type="nucleotide sequence ID" value="NC_017583.1"/>
</dbReference>
<dbReference type="GO" id="GO:0005886">
    <property type="term" value="C:plasma membrane"/>
    <property type="evidence" value="ECO:0007669"/>
    <property type="project" value="UniProtKB-SubCell"/>
</dbReference>
<sequence>MDLTATTIFVLITSLTPGPNNISSASMALSHGYRNTLPYLLGISTGFFILLTIASLLSSLILQHLSWIEAPISLLGGLYILWLAVHILKAQYDVETDPHPPLGFPSGLLLQFVNPKGLIYALTLHTTFLRNLPRTIPWTLTSSLLLALITFLSVSLWALGGSAIRTHMSNERVRLSLNITLAVLLAYTALSLWIHALR</sequence>
<evidence type="ECO:0000313" key="8">
    <source>
        <dbReference type="Proteomes" id="UP000007254"/>
    </source>
</evidence>
<dbReference type="Proteomes" id="UP000007254">
    <property type="component" value="Chromosome"/>
</dbReference>
<feature type="transmembrane region" description="Helical" evidence="6">
    <location>
        <begin position="179"/>
        <end position="197"/>
    </location>
</feature>
<gene>
    <name evidence="7" type="ordered locus">Spith_0741</name>
</gene>
<organism evidence="7 8">
    <name type="scientific">Winmispira thermophila (strain ATCC 700085 / DSM 6578 / Z-1203)</name>
    <name type="common">Spirochaeta thermophila</name>
    <dbReference type="NCBI Taxonomy" id="869211"/>
    <lineage>
        <taxon>Bacteria</taxon>
        <taxon>Pseudomonadati</taxon>
        <taxon>Spirochaetota</taxon>
        <taxon>Spirochaetia</taxon>
        <taxon>Winmispirales</taxon>
        <taxon>Winmispiraceae</taxon>
        <taxon>Winmispira</taxon>
    </lineage>
</organism>
<feature type="transmembrane region" description="Helical" evidence="6">
    <location>
        <begin position="74"/>
        <end position="92"/>
    </location>
</feature>
<evidence type="ECO:0000256" key="6">
    <source>
        <dbReference type="SAM" id="Phobius"/>
    </source>
</evidence>
<evidence type="ECO:0000256" key="4">
    <source>
        <dbReference type="ARBA" id="ARBA00022989"/>
    </source>
</evidence>
<dbReference type="InterPro" id="IPR001123">
    <property type="entry name" value="LeuE-type"/>
</dbReference>
<reference evidence="7 8" key="1">
    <citation type="submission" date="2011-06" db="EMBL/GenBank/DDBJ databases">
        <title>The complete genome of Spirochaeta thermophila DSM 6578.</title>
        <authorList>
            <consortium name="US DOE Joint Genome Institute (JGI-PGF)"/>
            <person name="Lucas S."/>
            <person name="Lapidus A."/>
            <person name="Bruce D."/>
            <person name="Goodwin L."/>
            <person name="Pitluck S."/>
            <person name="Peters L."/>
            <person name="Kyrpides N."/>
            <person name="Mavromatis K."/>
            <person name="Ivanova N."/>
            <person name="Mikailova N."/>
            <person name="Pagani I."/>
            <person name="Chertkov O."/>
            <person name="Detter J.C."/>
            <person name="Tapia R."/>
            <person name="Han C."/>
            <person name="Land M."/>
            <person name="Hauser L."/>
            <person name="Markowitz V."/>
            <person name="Cheng J.-F."/>
            <person name="Hugenholtz P."/>
            <person name="Woyke T."/>
            <person name="Wu D."/>
            <person name="Spring S."/>
            <person name="Merkhoffer B."/>
            <person name="Schneider S."/>
            <person name="Klenk H.-P."/>
            <person name="Eisen J.A."/>
        </authorList>
    </citation>
    <scope>NUCLEOTIDE SEQUENCE [LARGE SCALE GENOMIC DNA]</scope>
    <source>
        <strain evidence="8">ATCC 700085 / DSM 6578 / Z-1203</strain>
    </source>
</reference>
<feature type="transmembrane region" description="Helical" evidence="6">
    <location>
        <begin position="40"/>
        <end position="62"/>
    </location>
</feature>
<dbReference type="GO" id="GO:0015171">
    <property type="term" value="F:amino acid transmembrane transporter activity"/>
    <property type="evidence" value="ECO:0007669"/>
    <property type="project" value="TreeGrafter"/>
</dbReference>
<dbReference type="EMBL" id="CP002903">
    <property type="protein sequence ID" value="AEJ61018.1"/>
    <property type="molecule type" value="Genomic_DNA"/>
</dbReference>
<keyword evidence="2" id="KW-1003">Cell membrane</keyword>
<feature type="transmembrane region" description="Helical" evidence="6">
    <location>
        <begin position="104"/>
        <end position="124"/>
    </location>
</feature>
<protein>
    <submittedName>
        <fullName evidence="7">Lysine exporter protein (LYSE/YGGA)</fullName>
    </submittedName>
</protein>
<dbReference type="GO" id="GO:0033228">
    <property type="term" value="P:cysteine export across plasma membrane"/>
    <property type="evidence" value="ECO:0007669"/>
    <property type="project" value="TreeGrafter"/>
</dbReference>
<name>G0GAQ3_WINT7</name>
<proteinExistence type="predicted"/>
<evidence type="ECO:0000256" key="3">
    <source>
        <dbReference type="ARBA" id="ARBA00022692"/>
    </source>
</evidence>
<keyword evidence="4 6" id="KW-1133">Transmembrane helix</keyword>
<keyword evidence="8" id="KW-1185">Reference proteome</keyword>
<keyword evidence="5 6" id="KW-0472">Membrane</keyword>
<dbReference type="OrthoDB" id="369258at2"/>
<dbReference type="KEGG" id="stq:Spith_0741"/>
<evidence type="ECO:0000256" key="2">
    <source>
        <dbReference type="ARBA" id="ARBA00022475"/>
    </source>
</evidence>
<keyword evidence="3 6" id="KW-0812">Transmembrane</keyword>
<comment type="subcellular location">
    <subcellularLocation>
        <location evidence="1">Cell membrane</location>
        <topology evidence="1">Multi-pass membrane protein</topology>
    </subcellularLocation>
</comment>
<accession>G0GAQ3</accession>
<feature type="transmembrane region" description="Helical" evidence="6">
    <location>
        <begin position="136"/>
        <end position="159"/>
    </location>
</feature>
<evidence type="ECO:0000256" key="1">
    <source>
        <dbReference type="ARBA" id="ARBA00004651"/>
    </source>
</evidence>
<dbReference type="HOGENOM" id="CLU_079569_1_2_12"/>
<dbReference type="PANTHER" id="PTHR30086">
    <property type="entry name" value="ARGININE EXPORTER PROTEIN ARGO"/>
    <property type="match status" value="1"/>
</dbReference>
<dbReference type="AlphaFoldDB" id="G0GAQ3"/>
<dbReference type="Pfam" id="PF01810">
    <property type="entry name" value="LysE"/>
    <property type="match status" value="1"/>
</dbReference>
<dbReference type="PANTHER" id="PTHR30086:SF20">
    <property type="entry name" value="ARGININE EXPORTER PROTEIN ARGO-RELATED"/>
    <property type="match status" value="1"/>
</dbReference>
<dbReference type="STRING" id="869211.Spith_0741"/>
<evidence type="ECO:0000313" key="7">
    <source>
        <dbReference type="EMBL" id="AEJ61018.1"/>
    </source>
</evidence>
<evidence type="ECO:0000256" key="5">
    <source>
        <dbReference type="ARBA" id="ARBA00023136"/>
    </source>
</evidence>